<reference evidence="1 2" key="1">
    <citation type="submission" date="2020-05" db="EMBL/GenBank/DDBJ databases">
        <title>Aquincola sp. isolate from soil.</title>
        <authorList>
            <person name="Han J."/>
            <person name="Kim D.-U."/>
        </authorList>
    </citation>
    <scope>NUCLEOTIDE SEQUENCE [LARGE SCALE GENOMIC DNA]</scope>
    <source>
        <strain evidence="1 2">S2</strain>
    </source>
</reference>
<dbReference type="Proteomes" id="UP000737171">
    <property type="component" value="Unassembled WGS sequence"/>
</dbReference>
<accession>A0ABX2ELK2</accession>
<keyword evidence="2" id="KW-1185">Reference proteome</keyword>
<comment type="caution">
    <text evidence="1">The sequence shown here is derived from an EMBL/GenBank/DDBJ whole genome shotgun (WGS) entry which is preliminary data.</text>
</comment>
<dbReference type="Pfam" id="PF10094">
    <property type="entry name" value="DUF2332"/>
    <property type="match status" value="1"/>
</dbReference>
<organism evidence="1 2">
    <name type="scientific">Pseudaquabacterium terrae</name>
    <dbReference type="NCBI Taxonomy" id="2732868"/>
    <lineage>
        <taxon>Bacteria</taxon>
        <taxon>Pseudomonadati</taxon>
        <taxon>Pseudomonadota</taxon>
        <taxon>Betaproteobacteria</taxon>
        <taxon>Burkholderiales</taxon>
        <taxon>Sphaerotilaceae</taxon>
        <taxon>Pseudaquabacterium</taxon>
    </lineage>
</organism>
<evidence type="ECO:0000313" key="1">
    <source>
        <dbReference type="EMBL" id="NRF69528.1"/>
    </source>
</evidence>
<dbReference type="EMBL" id="JABRWJ010000006">
    <property type="protein sequence ID" value="NRF69528.1"/>
    <property type="molecule type" value="Genomic_DNA"/>
</dbReference>
<dbReference type="RefSeq" id="WP_173126577.1">
    <property type="nucleotide sequence ID" value="NZ_JABRWJ010000006.1"/>
</dbReference>
<evidence type="ECO:0000313" key="2">
    <source>
        <dbReference type="Proteomes" id="UP000737171"/>
    </source>
</evidence>
<proteinExistence type="predicted"/>
<sequence>MNTPPLLTDVTAPGAEPATLERRRQQFLRFAETECSDDPLYVALCRLLAERPAALALLDAAPRTQQRPNLLLAAIHERVLAGAGGGFAAWFPSMQGDRPAGEALAAAFDDFLVREAPRLAAHCATRATQTNEAGRCAVLWPALAQITAAAGARPLALFDFGCSAGLNLGVDRYRYRHGSALSGALDDPAAPWIDCHPVGGLAPPELAPARIVARLGVDPAPVDLHDADATRWLQACLWPHDQRRRARFDQAAAIVRGAGWAVRREADCFAAIEPWLDTLPRETLPVVFNSWVLAYFDAAALQRHIDAMRALVQRRRVFWLSAEGPGLALGTPPPLPAGDQGVSAAELANASSWWLTRPDADPRLIARSHPHGRWVAWNR</sequence>
<dbReference type="InterPro" id="IPR011200">
    <property type="entry name" value="UCP012608"/>
</dbReference>
<protein>
    <submittedName>
        <fullName evidence="1">DUF2332 domain-containing protein</fullName>
    </submittedName>
</protein>
<gene>
    <name evidence="1" type="ORF">HLB44_21220</name>
</gene>
<name>A0ABX2ELK2_9BURK</name>